<evidence type="ECO:0000256" key="3">
    <source>
        <dbReference type="ARBA" id="ARBA00022801"/>
    </source>
</evidence>
<feature type="domain" description="Phosphotyrosine protein phosphatase I" evidence="5">
    <location>
        <begin position="8"/>
        <end position="158"/>
    </location>
</feature>
<sequence>MGTVTAPYRVCVVCTGNICRSPMGEIVLRRAFGDAGLGDVVEVDSAGTGGWHVGGPADPRTAAALRARGYDDAHVARQFAAEWFADKDLVLALDAGHVRALRALAPTPEAADTVRLLRSFDPAAGDDLDVADPYYGDDAGFELALDQVEAAVPGVVGAVRAELAARRNRAAG</sequence>
<dbReference type="CDD" id="cd16343">
    <property type="entry name" value="LMWPTP"/>
    <property type="match status" value="1"/>
</dbReference>
<dbReference type="SUPFAM" id="SSF52788">
    <property type="entry name" value="Phosphotyrosine protein phosphatases I"/>
    <property type="match status" value="1"/>
</dbReference>
<dbReference type="Pfam" id="PF01451">
    <property type="entry name" value="LMWPc"/>
    <property type="match status" value="1"/>
</dbReference>
<dbReference type="InterPro" id="IPR017867">
    <property type="entry name" value="Tyr_phospatase_low_mol_wt"/>
</dbReference>
<comment type="caution">
    <text evidence="6">The sequence shown here is derived from an EMBL/GenBank/DDBJ whole genome shotgun (WGS) entry which is preliminary data.</text>
</comment>
<reference evidence="6 7" key="1">
    <citation type="submission" date="2020-03" db="EMBL/GenBank/DDBJ databases">
        <title>Two novel Motilibacter sp.</title>
        <authorList>
            <person name="Liu S."/>
        </authorList>
    </citation>
    <scope>NUCLEOTIDE SEQUENCE [LARGE SCALE GENOMIC DNA]</scope>
    <source>
        <strain evidence="6 7">E257</strain>
    </source>
</reference>
<evidence type="ECO:0000313" key="7">
    <source>
        <dbReference type="Proteomes" id="UP000800981"/>
    </source>
</evidence>
<dbReference type="InterPro" id="IPR023485">
    <property type="entry name" value="Ptyr_pPase"/>
</dbReference>
<evidence type="ECO:0000313" key="6">
    <source>
        <dbReference type="EMBL" id="NHC15115.1"/>
    </source>
</evidence>
<dbReference type="EMBL" id="JAANNP010000016">
    <property type="protein sequence ID" value="NHC15115.1"/>
    <property type="molecule type" value="Genomic_DNA"/>
</dbReference>
<comment type="similarity">
    <text evidence="1">Belongs to the low molecular weight phosphotyrosine protein phosphatase family.</text>
</comment>
<dbReference type="PANTHER" id="PTHR11717:SF7">
    <property type="entry name" value="LOW MOLECULAR WEIGHT PHOSPHOTYROSINE PROTEIN PHOSPHATASE"/>
    <property type="match status" value="1"/>
</dbReference>
<protein>
    <recommendedName>
        <fullName evidence="2">protein-tyrosine-phosphatase</fullName>
        <ecNumber evidence="2">3.1.3.48</ecNumber>
    </recommendedName>
</protein>
<proteinExistence type="inferred from homology"/>
<organism evidence="6 7">
    <name type="scientific">Motilibacter deserti</name>
    <dbReference type="NCBI Taxonomy" id="2714956"/>
    <lineage>
        <taxon>Bacteria</taxon>
        <taxon>Bacillati</taxon>
        <taxon>Actinomycetota</taxon>
        <taxon>Actinomycetes</taxon>
        <taxon>Motilibacterales</taxon>
        <taxon>Motilibacteraceae</taxon>
        <taxon>Motilibacter</taxon>
    </lineage>
</organism>
<dbReference type="InterPro" id="IPR036196">
    <property type="entry name" value="Ptyr_pPase_sf"/>
</dbReference>
<evidence type="ECO:0000256" key="1">
    <source>
        <dbReference type="ARBA" id="ARBA00011063"/>
    </source>
</evidence>
<evidence type="ECO:0000256" key="4">
    <source>
        <dbReference type="ARBA" id="ARBA00022912"/>
    </source>
</evidence>
<keyword evidence="4" id="KW-0904">Protein phosphatase</keyword>
<dbReference type="SMART" id="SM00226">
    <property type="entry name" value="LMWPc"/>
    <property type="match status" value="1"/>
</dbReference>
<name>A0ABX0GX16_9ACTN</name>
<gene>
    <name evidence="6" type="ORF">G9H71_15100</name>
</gene>
<evidence type="ECO:0000259" key="5">
    <source>
        <dbReference type="SMART" id="SM00226"/>
    </source>
</evidence>
<keyword evidence="7" id="KW-1185">Reference proteome</keyword>
<dbReference type="Gene3D" id="3.40.50.2300">
    <property type="match status" value="1"/>
</dbReference>
<keyword evidence="3" id="KW-0378">Hydrolase</keyword>
<dbReference type="InterPro" id="IPR050438">
    <property type="entry name" value="LMW_PTPase"/>
</dbReference>
<evidence type="ECO:0000256" key="2">
    <source>
        <dbReference type="ARBA" id="ARBA00013064"/>
    </source>
</evidence>
<dbReference type="EC" id="3.1.3.48" evidence="2"/>
<dbReference type="PANTHER" id="PTHR11717">
    <property type="entry name" value="LOW MOLECULAR WEIGHT PROTEIN TYROSINE PHOSPHATASE"/>
    <property type="match status" value="1"/>
</dbReference>
<accession>A0ABX0GX16</accession>
<dbReference type="PRINTS" id="PR00719">
    <property type="entry name" value="LMWPTPASE"/>
</dbReference>
<dbReference type="Proteomes" id="UP000800981">
    <property type="component" value="Unassembled WGS sequence"/>
</dbReference>